<evidence type="ECO:0000313" key="3">
    <source>
        <dbReference type="Proteomes" id="UP000233425"/>
    </source>
</evidence>
<organism evidence="2 3">
    <name type="scientific">Ruminococcus bromii</name>
    <dbReference type="NCBI Taxonomy" id="40518"/>
    <lineage>
        <taxon>Bacteria</taxon>
        <taxon>Bacillati</taxon>
        <taxon>Bacillota</taxon>
        <taxon>Clostridia</taxon>
        <taxon>Eubacteriales</taxon>
        <taxon>Oscillospiraceae</taxon>
        <taxon>Ruminococcus</taxon>
    </lineage>
</organism>
<dbReference type="AlphaFoldDB" id="A0A2N0UV13"/>
<reference evidence="2" key="1">
    <citation type="journal article" date="2018" name="Environ. Microbiol.">
        <title>Sporulation capability and amylosome conservation among diverse human colonic and rumen isolates of the keystone starch-degrader Ruminococcus bromii.</title>
        <authorList>
            <person name="Mukhopadhya I."/>
            <person name="Morais S."/>
            <person name="Laverde-Gomez J."/>
            <person name="Sheridan P.O."/>
            <person name="Walker A.W."/>
            <person name="Kelly W."/>
            <person name="Klieve A.V."/>
            <person name="Ouwerkerk D."/>
            <person name="Duncan S.H."/>
            <person name="Louis P."/>
            <person name="Koropatkin N."/>
            <person name="Cockburn D."/>
            <person name="Kibler R."/>
            <person name="Cooper P.J."/>
            <person name="Sandoval C."/>
            <person name="Crost E."/>
            <person name="Juge N."/>
            <person name="Bayer E.A."/>
            <person name="Flint H.J."/>
        </authorList>
    </citation>
    <scope>NUCLEOTIDE SEQUENCE [LARGE SCALE GENOMIC DNA]</scope>
    <source>
        <strain evidence="2">ATCC 27255</strain>
    </source>
</reference>
<keyword evidence="1" id="KW-1133">Transmembrane helix</keyword>
<feature type="transmembrane region" description="Helical" evidence="1">
    <location>
        <begin position="9"/>
        <end position="29"/>
    </location>
</feature>
<keyword evidence="3" id="KW-1185">Reference proteome</keyword>
<proteinExistence type="predicted"/>
<sequence>MMDKKTQKIGVICSIVQIILSIICLIYNAINQENIIIWVLFLCSGILLLSSNISRNNKKEDE</sequence>
<protein>
    <submittedName>
        <fullName evidence="2">Uncharacterized protein</fullName>
    </submittedName>
</protein>
<gene>
    <name evidence="2" type="ORF">RBATCC27255_00947</name>
</gene>
<keyword evidence="1" id="KW-0812">Transmembrane</keyword>
<accession>A0A2N0UV13</accession>
<dbReference type="RefSeq" id="WP_147337740.1">
    <property type="nucleotide sequence ID" value="NZ_CABMMZ010000045.1"/>
</dbReference>
<evidence type="ECO:0000256" key="1">
    <source>
        <dbReference type="SAM" id="Phobius"/>
    </source>
</evidence>
<keyword evidence="1" id="KW-0472">Membrane</keyword>
<comment type="caution">
    <text evidence="2">The sequence shown here is derived from an EMBL/GenBank/DDBJ whole genome shotgun (WGS) entry which is preliminary data.</text>
</comment>
<feature type="transmembrane region" description="Helical" evidence="1">
    <location>
        <begin position="35"/>
        <end position="53"/>
    </location>
</feature>
<evidence type="ECO:0000313" key="2">
    <source>
        <dbReference type="EMBL" id="PKD30816.1"/>
    </source>
</evidence>
<dbReference type="Proteomes" id="UP000233425">
    <property type="component" value="Unassembled WGS sequence"/>
</dbReference>
<dbReference type="EMBL" id="NNSR01000045">
    <property type="protein sequence ID" value="PKD30816.1"/>
    <property type="molecule type" value="Genomic_DNA"/>
</dbReference>
<name>A0A2N0UV13_9FIRM</name>